<dbReference type="SUPFAM" id="SSF57625">
    <property type="entry name" value="Invertebrate chitin-binding proteins"/>
    <property type="match status" value="2"/>
</dbReference>
<dbReference type="AlphaFoldDB" id="A0A182Y4Z9"/>
<dbReference type="OMA" id="KQQVCVL"/>
<dbReference type="GeneID" id="118503168"/>
<dbReference type="VEuPathDB" id="VectorBase:ASTEI03535"/>
<evidence type="ECO:0000259" key="1">
    <source>
        <dbReference type="SMART" id="SM00494"/>
    </source>
</evidence>
<name>A0A182Y4Z9_ANOST</name>
<dbReference type="InterPro" id="IPR002557">
    <property type="entry name" value="Chitin-bd_dom"/>
</dbReference>
<evidence type="ECO:0000313" key="2">
    <source>
        <dbReference type="EnsemblMetazoa" id="ASTEI03535-PA"/>
    </source>
</evidence>
<sequence length="177" mass="19892">MVFLHGQWSSLVLSCLTVMVVGGFEVSTTIEKCPPPRCVTYEEINTLWADPSPAHFLQCRPLQNGTWAPQKMPCAVGTLFSFKQQVCVLEINWNAELSGCIKADTKAPSCGEPSCETYEQINTLWVHSLKEKFYQCRPAPNGTWVPQEMLCPTGTLFSFYHQVCVVKSMWKDSCSQT</sequence>
<dbReference type="STRING" id="30069.A0A182Y4Z9"/>
<keyword evidence="3" id="KW-1185">Reference proteome</keyword>
<reference evidence="2" key="2">
    <citation type="submission" date="2020-05" db="UniProtKB">
        <authorList>
            <consortium name="EnsemblMetazoa"/>
        </authorList>
    </citation>
    <scope>IDENTIFICATION</scope>
    <source>
        <strain evidence="2">Indian</strain>
    </source>
</reference>
<dbReference type="InterPro" id="IPR036508">
    <property type="entry name" value="Chitin-bd_dom_sf"/>
</dbReference>
<dbReference type="Proteomes" id="UP000076408">
    <property type="component" value="Unassembled WGS sequence"/>
</dbReference>
<evidence type="ECO:0000313" key="3">
    <source>
        <dbReference type="Proteomes" id="UP000076408"/>
    </source>
</evidence>
<proteinExistence type="predicted"/>
<feature type="domain" description="Chitin-binding type-2" evidence="1">
    <location>
        <begin position="113"/>
        <end position="176"/>
    </location>
</feature>
<dbReference type="VEuPathDB" id="VectorBase:ASTE000303"/>
<dbReference type="OrthoDB" id="7735051at2759"/>
<dbReference type="VEuPathDB" id="VectorBase:ASTEI20_044178"/>
<dbReference type="RefSeq" id="XP_035892028.1">
    <property type="nucleotide sequence ID" value="XM_036036135.1"/>
</dbReference>
<protein>
    <recommendedName>
        <fullName evidence="1">Chitin-binding type-2 domain-containing protein</fullName>
    </recommendedName>
</protein>
<dbReference type="SMART" id="SM00494">
    <property type="entry name" value="ChtBD2"/>
    <property type="match status" value="2"/>
</dbReference>
<dbReference type="GO" id="GO:0005576">
    <property type="term" value="C:extracellular region"/>
    <property type="evidence" value="ECO:0007669"/>
    <property type="project" value="InterPro"/>
</dbReference>
<organism evidence="2 3">
    <name type="scientific">Anopheles stephensi</name>
    <name type="common">Indo-Pakistan malaria mosquito</name>
    <dbReference type="NCBI Taxonomy" id="30069"/>
    <lineage>
        <taxon>Eukaryota</taxon>
        <taxon>Metazoa</taxon>
        <taxon>Ecdysozoa</taxon>
        <taxon>Arthropoda</taxon>
        <taxon>Hexapoda</taxon>
        <taxon>Insecta</taxon>
        <taxon>Pterygota</taxon>
        <taxon>Neoptera</taxon>
        <taxon>Endopterygota</taxon>
        <taxon>Diptera</taxon>
        <taxon>Nematocera</taxon>
        <taxon>Culicoidea</taxon>
        <taxon>Culicidae</taxon>
        <taxon>Anophelinae</taxon>
        <taxon>Anopheles</taxon>
    </lineage>
</organism>
<feature type="domain" description="Chitin-binding type-2" evidence="1">
    <location>
        <begin position="31"/>
        <end position="102"/>
    </location>
</feature>
<dbReference type="GO" id="GO:0008061">
    <property type="term" value="F:chitin binding"/>
    <property type="evidence" value="ECO:0007669"/>
    <property type="project" value="InterPro"/>
</dbReference>
<reference evidence="3" key="1">
    <citation type="journal article" date="2014" name="Genome Biol.">
        <title>Genome analysis of a major urban malaria vector mosquito, Anopheles stephensi.</title>
        <authorList>
            <person name="Jiang X."/>
            <person name="Peery A."/>
            <person name="Hall A.B."/>
            <person name="Sharma A."/>
            <person name="Chen X.G."/>
            <person name="Waterhouse R.M."/>
            <person name="Komissarov A."/>
            <person name="Riehle M.M."/>
            <person name="Shouche Y."/>
            <person name="Sharakhova M.V."/>
            <person name="Lawson D."/>
            <person name="Pakpour N."/>
            <person name="Arensburger P."/>
            <person name="Davidson V.L."/>
            <person name="Eiglmeier K."/>
            <person name="Emrich S."/>
            <person name="George P."/>
            <person name="Kennedy R.C."/>
            <person name="Mane S.P."/>
            <person name="Maslen G."/>
            <person name="Oringanje C."/>
            <person name="Qi Y."/>
            <person name="Settlage R."/>
            <person name="Tojo M."/>
            <person name="Tubio J.M."/>
            <person name="Unger M.F."/>
            <person name="Wang B."/>
            <person name="Vernick K.D."/>
            <person name="Ribeiro J.M."/>
            <person name="James A.A."/>
            <person name="Michel K."/>
            <person name="Riehle M.A."/>
            <person name="Luckhart S."/>
            <person name="Sharakhov I.V."/>
            <person name="Tu Z."/>
        </authorList>
    </citation>
    <scope>NUCLEOTIDE SEQUENCE [LARGE SCALE GENOMIC DNA]</scope>
    <source>
        <strain evidence="3">Indian</strain>
    </source>
</reference>
<dbReference type="EnsemblMetazoa" id="ASTEI03535-RA">
    <property type="protein sequence ID" value="ASTEI03535-PA"/>
    <property type="gene ID" value="ASTEI03535"/>
</dbReference>
<accession>A0A182Y4Z9</accession>
<dbReference type="KEGG" id="aste:118503168"/>